<dbReference type="Proteomes" id="UP000336646">
    <property type="component" value="Unassembled WGS sequence"/>
</dbReference>
<keyword evidence="7" id="KW-1185">Reference proteome</keyword>
<feature type="region of interest" description="Disordered" evidence="1">
    <location>
        <begin position="26"/>
        <end position="58"/>
    </location>
</feature>
<dbReference type="Proteomes" id="UP000580709">
    <property type="component" value="Unassembled WGS sequence"/>
</dbReference>
<reference evidence="4 7" key="2">
    <citation type="submission" date="2020-07" db="EMBL/GenBank/DDBJ databases">
        <authorList>
            <person name="Khare M."/>
        </authorList>
    </citation>
    <scope>NUCLEOTIDE SEQUENCE [LARGE SCALE GENOMIC DNA]</scope>
    <source>
        <strain evidence="4 7">P8776</strain>
    </source>
</reference>
<evidence type="ECO:0000313" key="6">
    <source>
        <dbReference type="Proteomes" id="UP000336646"/>
    </source>
</evidence>
<evidence type="ECO:0000256" key="1">
    <source>
        <dbReference type="SAM" id="MobiDB-lite"/>
    </source>
</evidence>
<accession>A0A6C1TX06</accession>
<reference evidence="5 6" key="1">
    <citation type="submission" date="2018-12" db="EMBL/GenBank/DDBJ databases">
        <title>Corynebacterium sanguinis sp. nov., a clinically-associated and environmental corynebacterium.</title>
        <authorList>
            <person name="Gonzales-Siles L."/>
            <person name="Jaen-Luchoro D."/>
            <person name="Cardew S."/>
            <person name="Inganas E."/>
            <person name="Ohlen M."/>
            <person name="Jensie-Markopolous S."/>
            <person name="Pinyeiro-Iglesias B."/>
            <person name="Molin K."/>
            <person name="Skovbjerg S."/>
            <person name="Svensson-Stadler L."/>
            <person name="Funke G."/>
            <person name="Moore E.R.B."/>
        </authorList>
    </citation>
    <scope>NUCLEOTIDE SEQUENCE [LARGE SCALE GENOMIC DNA]</scope>
    <source>
        <strain evidence="5 6">58734</strain>
    </source>
</reference>
<organism evidence="5 6">
    <name type="scientific">Corynebacterium sanguinis</name>
    <dbReference type="NCBI Taxonomy" id="2594913"/>
    <lineage>
        <taxon>Bacteria</taxon>
        <taxon>Bacillati</taxon>
        <taxon>Actinomycetota</taxon>
        <taxon>Actinomycetes</taxon>
        <taxon>Mycobacteriales</taxon>
        <taxon>Corynebacteriaceae</taxon>
        <taxon>Corynebacterium</taxon>
    </lineage>
</organism>
<evidence type="ECO:0000313" key="5">
    <source>
        <dbReference type="EMBL" id="TVS28717.1"/>
    </source>
</evidence>
<proteinExistence type="predicted"/>
<evidence type="ECO:0000256" key="2">
    <source>
        <dbReference type="SAM" id="SignalP"/>
    </source>
</evidence>
<feature type="domain" description="AMIN-like" evidence="3">
    <location>
        <begin position="96"/>
        <end position="220"/>
    </location>
</feature>
<dbReference type="RefSeq" id="WP_144689088.1">
    <property type="nucleotide sequence ID" value="NZ_JACEOR010000544.1"/>
</dbReference>
<feature type="compositionally biased region" description="Low complexity" evidence="1">
    <location>
        <begin position="30"/>
        <end position="58"/>
    </location>
</feature>
<dbReference type="Pfam" id="PF24837">
    <property type="entry name" value="AMIN-like"/>
    <property type="match status" value="1"/>
</dbReference>
<dbReference type="EMBL" id="RXIR01000010">
    <property type="protein sequence ID" value="TVS28717.1"/>
    <property type="molecule type" value="Genomic_DNA"/>
</dbReference>
<comment type="caution">
    <text evidence="5">The sequence shown here is derived from an EMBL/GenBank/DDBJ whole genome shotgun (WGS) entry which is preliminary data.</text>
</comment>
<sequence length="221" mass="23176">MKLTSRYFVPVTLVTALALGSCTGAPENNAADQAPSATTTAATTATTTMTSVSPTTTTSTVIPTAQALSAVEETTSMGPFGTDRVQAYPAPGTELVISDVRVGSHDDFDRVVFEFSGTGTPGYVAGYTPEPLQQASGYPIEVNGQAYLEVMIQGTPMAMLSPNDALIETGPMDLAAGNIQGVTHGGVFEADTQYIVGLDKQRPFNLYVLENPARVVVDFQK</sequence>
<dbReference type="EMBL" id="JACEOR010000544">
    <property type="protein sequence ID" value="MBA4506034.1"/>
    <property type="molecule type" value="Genomic_DNA"/>
</dbReference>
<protein>
    <recommendedName>
        <fullName evidence="3">AMIN-like domain-containing protein</fullName>
    </recommendedName>
</protein>
<gene>
    <name evidence="5" type="ORF">EKI59_06195</name>
    <name evidence="4" type="ORF">H0H28_12065</name>
</gene>
<evidence type="ECO:0000313" key="4">
    <source>
        <dbReference type="EMBL" id="MBA4506034.1"/>
    </source>
</evidence>
<dbReference type="OrthoDB" id="3393679at2"/>
<evidence type="ECO:0000259" key="3">
    <source>
        <dbReference type="Pfam" id="PF24837"/>
    </source>
</evidence>
<dbReference type="InterPro" id="IPR056303">
    <property type="entry name" value="AMIN-like"/>
</dbReference>
<evidence type="ECO:0000313" key="7">
    <source>
        <dbReference type="Proteomes" id="UP000580709"/>
    </source>
</evidence>
<dbReference type="PROSITE" id="PS51257">
    <property type="entry name" value="PROKAR_LIPOPROTEIN"/>
    <property type="match status" value="1"/>
</dbReference>
<feature type="chain" id="PRO_5044630542" description="AMIN-like domain-containing protein" evidence="2">
    <location>
        <begin position="31"/>
        <end position="221"/>
    </location>
</feature>
<keyword evidence="2" id="KW-0732">Signal</keyword>
<name>A0A6C1TX06_9CORY</name>
<feature type="signal peptide" evidence="2">
    <location>
        <begin position="1"/>
        <end position="30"/>
    </location>
</feature>
<dbReference type="AlphaFoldDB" id="A0A6C1TX06"/>